<dbReference type="InterPro" id="IPR000569">
    <property type="entry name" value="HECT_dom"/>
</dbReference>
<feature type="domain" description="HECT" evidence="7">
    <location>
        <begin position="616"/>
        <end position="734"/>
    </location>
</feature>
<gene>
    <name evidence="8" type="ORF">HKI87_05g35060</name>
</gene>
<keyword evidence="9" id="KW-1185">Reference proteome</keyword>
<dbReference type="Gene3D" id="3.90.1750.10">
    <property type="entry name" value="Hect, E3 ligase catalytic domains"/>
    <property type="match status" value="1"/>
</dbReference>
<dbReference type="GO" id="GO:0061630">
    <property type="term" value="F:ubiquitin protein ligase activity"/>
    <property type="evidence" value="ECO:0007669"/>
    <property type="project" value="UniProtKB-EC"/>
</dbReference>
<dbReference type="Pfam" id="PF00632">
    <property type="entry name" value="HECT"/>
    <property type="match status" value="1"/>
</dbReference>
<keyword evidence="4 5" id="KW-0833">Ubl conjugation pathway</keyword>
<dbReference type="SUPFAM" id="SSF56204">
    <property type="entry name" value="Hect, E3 ligase catalytic domain"/>
    <property type="match status" value="1"/>
</dbReference>
<feature type="compositionally biased region" description="Basic and acidic residues" evidence="6">
    <location>
        <begin position="767"/>
        <end position="776"/>
    </location>
</feature>
<evidence type="ECO:0000256" key="4">
    <source>
        <dbReference type="ARBA" id="ARBA00022786"/>
    </source>
</evidence>
<evidence type="ECO:0000313" key="8">
    <source>
        <dbReference type="EMBL" id="WZN61970.1"/>
    </source>
</evidence>
<proteinExistence type="predicted"/>
<evidence type="ECO:0000256" key="6">
    <source>
        <dbReference type="SAM" id="MobiDB-lite"/>
    </source>
</evidence>
<feature type="compositionally biased region" description="Basic and acidic residues" evidence="6">
    <location>
        <begin position="804"/>
        <end position="814"/>
    </location>
</feature>
<dbReference type="EC" id="2.3.2.26" evidence="2"/>
<dbReference type="GO" id="GO:0016874">
    <property type="term" value="F:ligase activity"/>
    <property type="evidence" value="ECO:0007669"/>
    <property type="project" value="UniProtKB-KW"/>
</dbReference>
<feature type="region of interest" description="Disordered" evidence="6">
    <location>
        <begin position="1"/>
        <end position="37"/>
    </location>
</feature>
<feature type="compositionally biased region" description="Basic and acidic residues" evidence="6">
    <location>
        <begin position="16"/>
        <end position="34"/>
    </location>
</feature>
<evidence type="ECO:0000256" key="3">
    <source>
        <dbReference type="ARBA" id="ARBA00022679"/>
    </source>
</evidence>
<dbReference type="SMART" id="SM00119">
    <property type="entry name" value="HECTc"/>
    <property type="match status" value="1"/>
</dbReference>
<dbReference type="AlphaFoldDB" id="A0AAX4P8S7"/>
<feature type="region of interest" description="Disordered" evidence="6">
    <location>
        <begin position="750"/>
        <end position="821"/>
    </location>
</feature>
<reference evidence="8 9" key="1">
    <citation type="submission" date="2024-03" db="EMBL/GenBank/DDBJ databases">
        <title>Complete genome sequence of the green alga Chloropicon roscoffensis RCC1871.</title>
        <authorList>
            <person name="Lemieux C."/>
            <person name="Pombert J.-F."/>
            <person name="Otis C."/>
            <person name="Turmel M."/>
        </authorList>
    </citation>
    <scope>NUCLEOTIDE SEQUENCE [LARGE SCALE GENOMIC DNA]</scope>
    <source>
        <strain evidence="8 9">RCC1871</strain>
    </source>
</reference>
<evidence type="ECO:0000256" key="5">
    <source>
        <dbReference type="PROSITE-ProRule" id="PRU00104"/>
    </source>
</evidence>
<dbReference type="PANTHER" id="PTHR45700:SF2">
    <property type="entry name" value="UBIQUITIN-PROTEIN LIGASE E3C"/>
    <property type="match status" value="1"/>
</dbReference>
<accession>A0AAX4P8S7</accession>
<organism evidence="8 9">
    <name type="scientific">Chloropicon roscoffensis</name>
    <dbReference type="NCBI Taxonomy" id="1461544"/>
    <lineage>
        <taxon>Eukaryota</taxon>
        <taxon>Viridiplantae</taxon>
        <taxon>Chlorophyta</taxon>
        <taxon>Chloropicophyceae</taxon>
        <taxon>Chloropicales</taxon>
        <taxon>Chloropicaceae</taxon>
        <taxon>Chloropicon</taxon>
    </lineage>
</organism>
<protein>
    <recommendedName>
        <fullName evidence="2">HECT-type E3 ubiquitin transferase</fullName>
        <ecNumber evidence="2">2.3.2.26</ecNumber>
    </recommendedName>
</protein>
<dbReference type="InterPro" id="IPR044611">
    <property type="entry name" value="E3A/B/C-like"/>
</dbReference>
<evidence type="ECO:0000256" key="2">
    <source>
        <dbReference type="ARBA" id="ARBA00012485"/>
    </source>
</evidence>
<sequence>MVTGGSSPRGRPKKSSGREETREELLRRAAEERAHRKQCKYQETSALVIQAKWRAYRVLSRVKTEFGSRWEAQYGASTSQTTTTTTTQVDVQALLSPLNFIMARSGEKTERSTARARVALGILTSSRTATPPPPDATRSLLEFIDHCLDLCRLRSEPDLALQAGLLRLLLECQGDLLLRCCGPKLFQVARSALSKPKEDSSLPLRRISRKYALGLLAAVARLSGGLPRQQRVDLAALLLLVPKSSVAEVDNLVAGAVGGLSGEEEGRLVAGFRRLGGGDRALALTSLTQAFPLAPGTSSACMAAVRRDGVGLSELCRSEDFLSAVTRSAPLERALALHPLPLTSSYFAIAIECMEGDGQVTKAESIISFLAFGSRKTLPAMWRWLAERLTLPAQAPLQATRGWNIASLRDGISGVRKVEGGEDALIVLRLFYRCLEAWLLVADDTELHGGEVFALGELRAIASTMNCLVCNAYLMGGGGGGGESDRALLHGLSGCCARLFDRDAKKRFCPDELWLAPVREGPASAALDPTPSLARQICGGDGDGGPISRLLKLAPWCFAFEDRVKLFRSLVRHETEAGGWTKAPALGGRRPSEVVIRRAHLLEDSIRQIPPLGEALRGRVEVKFINNAGAIEDGQDYGGLVKEYLEECAKAGFNPDLGLFREASGELFVSEVAEELDMGLPALLLLGMVVGKCLWDGILLDVSFAPWFESQLVGRSGSSLEDLRSYDSSLYESLLSVKNYEGRVEDLLLLSGRGGPPGPHRSARACARRERQDRHQSQCPPVRPSRRPPPPDEGGKGGGGFQEGPERGRERVVAEDLPQGPVVLARRYSRRGRRRRLEEPHCV</sequence>
<dbReference type="PANTHER" id="PTHR45700">
    <property type="entry name" value="UBIQUITIN-PROTEIN LIGASE E3C"/>
    <property type="match status" value="1"/>
</dbReference>
<dbReference type="GO" id="GO:0000209">
    <property type="term" value="P:protein polyubiquitination"/>
    <property type="evidence" value="ECO:0007669"/>
    <property type="project" value="InterPro"/>
</dbReference>
<evidence type="ECO:0000256" key="1">
    <source>
        <dbReference type="ARBA" id="ARBA00000885"/>
    </source>
</evidence>
<dbReference type="InterPro" id="IPR035983">
    <property type="entry name" value="Hect_E3_ubiquitin_ligase"/>
</dbReference>
<keyword evidence="8" id="KW-0436">Ligase</keyword>
<comment type="catalytic activity">
    <reaction evidence="1">
        <text>S-ubiquitinyl-[E2 ubiquitin-conjugating enzyme]-L-cysteine + [acceptor protein]-L-lysine = [E2 ubiquitin-conjugating enzyme]-L-cysteine + N(6)-ubiquitinyl-[acceptor protein]-L-lysine.</text>
        <dbReference type="EC" id="2.3.2.26"/>
    </reaction>
</comment>
<evidence type="ECO:0000313" key="9">
    <source>
        <dbReference type="Proteomes" id="UP001472866"/>
    </source>
</evidence>
<dbReference type="Proteomes" id="UP001472866">
    <property type="component" value="Chromosome 05"/>
</dbReference>
<keyword evidence="3" id="KW-0808">Transferase</keyword>
<dbReference type="PROSITE" id="PS50237">
    <property type="entry name" value="HECT"/>
    <property type="match status" value="1"/>
</dbReference>
<evidence type="ECO:0000259" key="7">
    <source>
        <dbReference type="PROSITE" id="PS50237"/>
    </source>
</evidence>
<comment type="caution">
    <text evidence="5">Lacks conserved residue(s) required for the propagation of feature annotation.</text>
</comment>
<name>A0AAX4P8S7_9CHLO</name>
<dbReference type="EMBL" id="CP151505">
    <property type="protein sequence ID" value="WZN61970.1"/>
    <property type="molecule type" value="Genomic_DNA"/>
</dbReference>